<dbReference type="InterPro" id="IPR016135">
    <property type="entry name" value="UBQ-conjugating_enzyme/RWD"/>
</dbReference>
<proteinExistence type="predicted"/>
<sequence>MGFNKGVQKQPKMNSEFKFTRYLYEVEEVIINLNIEILKKNSEKALWWAFELFYSGYKIQLTYELWYIYYNYFATSNPKFETYLLTKINTEINDPTVLASIINNFTIRPFNVDIFMLKNISTRENVTPCGEKCMNLLKKPTIKWELISSSIKNWSDEMNIELVLTEIIEYINSIKKEATLNVATEIRKYKKTMKIPFNKNNKSVLLSRIIYYFHLDNTKQIGKNLFAEMDDDLNMYKTQLVDLTPQGIKSEYSRCPILPARKILQVSRKGSIDEEGYLSLFDLKRDHSDIKKAFHFHWEYYASFSPIWAKRIESHNGVINHTNKTVTFDEEGEDHDSFYDHFGYEPDEQLVTVQNMSIGRSEQTKSWVDFHKQFNKNGIIKANKYIKQLVKVNRM</sequence>
<evidence type="ECO:0000313" key="1">
    <source>
        <dbReference type="EMBL" id="QHU31107.1"/>
    </source>
</evidence>
<dbReference type="AlphaFoldDB" id="A0A6C0LKQ3"/>
<protein>
    <submittedName>
        <fullName evidence="1">Uncharacterized protein</fullName>
    </submittedName>
</protein>
<organism evidence="1">
    <name type="scientific">viral metagenome</name>
    <dbReference type="NCBI Taxonomy" id="1070528"/>
    <lineage>
        <taxon>unclassified sequences</taxon>
        <taxon>metagenomes</taxon>
        <taxon>organismal metagenomes</taxon>
    </lineage>
</organism>
<dbReference type="SUPFAM" id="SSF54495">
    <property type="entry name" value="UBC-like"/>
    <property type="match status" value="1"/>
</dbReference>
<dbReference type="EMBL" id="MN740523">
    <property type="protein sequence ID" value="QHU31107.1"/>
    <property type="molecule type" value="Genomic_DNA"/>
</dbReference>
<reference evidence="1" key="1">
    <citation type="journal article" date="2020" name="Nature">
        <title>Giant virus diversity and host interactions through global metagenomics.</title>
        <authorList>
            <person name="Schulz F."/>
            <person name="Roux S."/>
            <person name="Paez-Espino D."/>
            <person name="Jungbluth S."/>
            <person name="Walsh D.A."/>
            <person name="Denef V.J."/>
            <person name="McMahon K.D."/>
            <person name="Konstantinidis K.T."/>
            <person name="Eloe-Fadrosh E.A."/>
            <person name="Kyrpides N.C."/>
            <person name="Woyke T."/>
        </authorList>
    </citation>
    <scope>NUCLEOTIDE SEQUENCE</scope>
    <source>
        <strain evidence="1">GVMAG-M-3300027892-73</strain>
    </source>
</reference>
<name>A0A6C0LKQ3_9ZZZZ</name>
<accession>A0A6C0LKQ3</accession>